<comment type="pathway">
    <text evidence="1 7">Cofactor biosynthesis; adenosylcobalamin biosynthesis.</text>
</comment>
<dbReference type="InterPro" id="IPR047045">
    <property type="entry name" value="CobQ_N"/>
</dbReference>
<comment type="similarity">
    <text evidence="2 7">Belongs to the CobB/CobQ family. CobQ subfamily.</text>
</comment>
<keyword evidence="5 7" id="KW-0315">Glutamine amidotransferase</keyword>
<dbReference type="Pfam" id="PF01656">
    <property type="entry name" value="CbiA"/>
    <property type="match status" value="1"/>
</dbReference>
<evidence type="ECO:0000256" key="6">
    <source>
        <dbReference type="ARBA" id="ARBA00025166"/>
    </source>
</evidence>
<dbReference type="InterPro" id="IPR033949">
    <property type="entry name" value="CobQ_GATase1"/>
</dbReference>
<dbReference type="GO" id="GO:0009236">
    <property type="term" value="P:cobalamin biosynthetic process"/>
    <property type="evidence" value="ECO:0007669"/>
    <property type="project" value="UniProtKB-UniRule"/>
</dbReference>
<feature type="active site" evidence="7">
    <location>
        <position position="414"/>
    </location>
</feature>
<feature type="domain" description="CobB/CobQ-like glutamine amidotransferase" evidence="9">
    <location>
        <begin position="243"/>
        <end position="421"/>
    </location>
</feature>
<reference evidence="10" key="1">
    <citation type="journal article" date="2020" name="mSystems">
        <title>Genome- and Community-Level Interaction Insights into Carbon Utilization and Element Cycling Functions of Hydrothermarchaeota in Hydrothermal Sediment.</title>
        <authorList>
            <person name="Zhou Z."/>
            <person name="Liu Y."/>
            <person name="Xu W."/>
            <person name="Pan J."/>
            <person name="Luo Z.H."/>
            <person name="Li M."/>
        </authorList>
    </citation>
    <scope>NUCLEOTIDE SEQUENCE [LARGE SCALE GENOMIC DNA]</scope>
    <source>
        <strain evidence="10">SpSt-97</strain>
    </source>
</reference>
<dbReference type="SUPFAM" id="SSF52317">
    <property type="entry name" value="Class I glutamine amidotransferase-like"/>
    <property type="match status" value="1"/>
</dbReference>
<dbReference type="InterPro" id="IPR002586">
    <property type="entry name" value="CobQ/CobB/MinD/ParA_Nub-bd_dom"/>
</dbReference>
<dbReference type="UniPathway" id="UPA00148"/>
<gene>
    <name evidence="7 10" type="primary">cobQ</name>
    <name evidence="10" type="ORF">ENX77_04210</name>
</gene>
<dbReference type="Gene3D" id="3.40.50.300">
    <property type="entry name" value="P-loop containing nucleotide triphosphate hydrolases"/>
    <property type="match status" value="1"/>
</dbReference>
<dbReference type="EMBL" id="DTPI01000028">
    <property type="protein sequence ID" value="HGE66314.1"/>
    <property type="molecule type" value="Genomic_DNA"/>
</dbReference>
<name>A0A7C3UDS4_9EURY</name>
<comment type="function">
    <text evidence="6 7">Catalyzes amidations at positions B, D, E, and G on adenosylcobyrinic A,C-diamide. NH(2) groups are provided by glutamine, and one molecule of ATP is hydrogenolyzed for each amidation.</text>
</comment>
<sequence length="462" mass="52310">MIAGTTSNSGKSVIVAALCRLLSKRGYRVAPFKAQNMSLNSFITKDGHEIAFAQAYQAFSAGVDPDVRMNPILLKPKGNLRSQLVVLGKPVKDVSALEYYKEIPWLRSIVEECYRSLNEEFDIVVIEGAGGIAEINLYDRDLANIGIARIARPSIYIVTDIDRGGAFASLYGSYVLLPEDVRKLVRGFIINKMRGYENLLKDGIRKIEELTGVKVLGVIPFFDGDLPSEDSLCIEDWANRGPVGVIRLSRISNFTDFEPIRDFVKFVNLKDDLDDIEVVILPGTKETIRDLKDLKRWGMDVKIKKFAKEKPVIGICGGFQMLGKEIHDQGIEFEKIRVKALGLIDAITKFEEFKKITRQVRKRVTEEVAIIEKLKGDWVSGYEIHMGVTETKRPIFEDDGGMSDDGLVWGTYLHGLFYNENVTREFYKYLGFRYKRKEDPIESFSKILEESIDVEEFISSSL</sequence>
<evidence type="ECO:0000259" key="8">
    <source>
        <dbReference type="Pfam" id="PF01656"/>
    </source>
</evidence>
<dbReference type="PROSITE" id="PS51274">
    <property type="entry name" value="GATASE_COBBQ"/>
    <property type="match status" value="1"/>
</dbReference>
<dbReference type="GO" id="GO:0003824">
    <property type="term" value="F:catalytic activity"/>
    <property type="evidence" value="ECO:0007669"/>
    <property type="project" value="InterPro"/>
</dbReference>
<evidence type="ECO:0000256" key="5">
    <source>
        <dbReference type="ARBA" id="ARBA00022962"/>
    </source>
</evidence>
<proteinExistence type="inferred from homology"/>
<dbReference type="PANTHER" id="PTHR21343">
    <property type="entry name" value="DETHIOBIOTIN SYNTHETASE"/>
    <property type="match status" value="1"/>
</dbReference>
<accession>A0A7C3UDS4</accession>
<dbReference type="PANTHER" id="PTHR21343:SF1">
    <property type="entry name" value="COBYRIC ACID SYNTHASE"/>
    <property type="match status" value="1"/>
</dbReference>
<evidence type="ECO:0000256" key="4">
    <source>
        <dbReference type="ARBA" id="ARBA00022573"/>
    </source>
</evidence>
<dbReference type="GO" id="GO:0015420">
    <property type="term" value="F:ABC-type vitamin B12 transporter activity"/>
    <property type="evidence" value="ECO:0007669"/>
    <property type="project" value="UniProtKB-UniRule"/>
</dbReference>
<dbReference type="SUPFAM" id="SSF52540">
    <property type="entry name" value="P-loop containing nucleoside triphosphate hydrolases"/>
    <property type="match status" value="1"/>
</dbReference>
<dbReference type="NCBIfam" id="NF001989">
    <property type="entry name" value="PRK00784.1"/>
    <property type="match status" value="1"/>
</dbReference>
<keyword evidence="4 7" id="KW-0169">Cobalamin biosynthesis</keyword>
<evidence type="ECO:0000256" key="3">
    <source>
        <dbReference type="ARBA" id="ARBA00014921"/>
    </source>
</evidence>
<comment type="caution">
    <text evidence="10">The sequence shown here is derived from an EMBL/GenBank/DDBJ whole genome shotgun (WGS) entry which is preliminary data.</text>
</comment>
<dbReference type="Pfam" id="PF07685">
    <property type="entry name" value="GATase_3"/>
    <property type="match status" value="1"/>
</dbReference>
<dbReference type="CDD" id="cd01750">
    <property type="entry name" value="GATase1_CobQ"/>
    <property type="match status" value="1"/>
</dbReference>
<evidence type="ECO:0000256" key="7">
    <source>
        <dbReference type="HAMAP-Rule" id="MF_00028"/>
    </source>
</evidence>
<dbReference type="InterPro" id="IPR011698">
    <property type="entry name" value="GATase_3"/>
</dbReference>
<evidence type="ECO:0000256" key="2">
    <source>
        <dbReference type="ARBA" id="ARBA00006205"/>
    </source>
</evidence>
<organism evidence="10">
    <name type="scientific">Geoglobus ahangari</name>
    <dbReference type="NCBI Taxonomy" id="113653"/>
    <lineage>
        <taxon>Archaea</taxon>
        <taxon>Methanobacteriati</taxon>
        <taxon>Methanobacteriota</taxon>
        <taxon>Archaeoglobi</taxon>
        <taxon>Archaeoglobales</taxon>
        <taxon>Archaeoglobaceae</taxon>
        <taxon>Geoglobus</taxon>
    </lineage>
</organism>
<dbReference type="InterPro" id="IPR004459">
    <property type="entry name" value="CobQ_synth"/>
</dbReference>
<feature type="active site" description="Nucleophile" evidence="7">
    <location>
        <position position="316"/>
    </location>
</feature>
<dbReference type="InterPro" id="IPR029062">
    <property type="entry name" value="Class_I_gatase-like"/>
</dbReference>
<evidence type="ECO:0000256" key="1">
    <source>
        <dbReference type="ARBA" id="ARBA00004953"/>
    </source>
</evidence>
<dbReference type="AlphaFoldDB" id="A0A7C3UDS4"/>
<evidence type="ECO:0000259" key="9">
    <source>
        <dbReference type="Pfam" id="PF07685"/>
    </source>
</evidence>
<dbReference type="CDD" id="cd05389">
    <property type="entry name" value="CobQ_N"/>
    <property type="match status" value="1"/>
</dbReference>
<dbReference type="NCBIfam" id="TIGR00313">
    <property type="entry name" value="cobQ"/>
    <property type="match status" value="1"/>
</dbReference>
<protein>
    <recommendedName>
        <fullName evidence="3 7">Probable cobyric acid synthase</fullName>
    </recommendedName>
</protein>
<dbReference type="HAMAP" id="MF_00028">
    <property type="entry name" value="CobQ"/>
    <property type="match status" value="1"/>
</dbReference>
<feature type="domain" description="CobQ/CobB/MinD/ParA nucleotide binding" evidence="8">
    <location>
        <begin position="1"/>
        <end position="222"/>
    </location>
</feature>
<dbReference type="InterPro" id="IPR027417">
    <property type="entry name" value="P-loop_NTPase"/>
</dbReference>
<dbReference type="Gene3D" id="3.40.50.880">
    <property type="match status" value="1"/>
</dbReference>
<evidence type="ECO:0000313" key="10">
    <source>
        <dbReference type="EMBL" id="HGE66314.1"/>
    </source>
</evidence>